<sequence length="109" mass="12609">MSNKKISTPIKSPSPSTHQNRNSFLTPSPTSKKDLESSIIKRELRQKLDAFLSLRREWDDVVLSRGLRCAMKIIELEADIDATFQYASFIQACKEEDVELMDGYAWKQW</sequence>
<evidence type="ECO:0000256" key="1">
    <source>
        <dbReference type="SAM" id="MobiDB-lite"/>
    </source>
</evidence>
<dbReference type="OrthoDB" id="2500126at2759"/>
<protein>
    <submittedName>
        <fullName evidence="2">Uncharacterized protein</fullName>
    </submittedName>
</protein>
<keyword evidence="3" id="KW-1185">Reference proteome</keyword>
<feature type="region of interest" description="Disordered" evidence="1">
    <location>
        <begin position="1"/>
        <end position="37"/>
    </location>
</feature>
<evidence type="ECO:0000313" key="3">
    <source>
        <dbReference type="Proteomes" id="UP000001072"/>
    </source>
</evidence>
<dbReference type="EMBL" id="GL883102">
    <property type="protein sequence ID" value="EGG08048.1"/>
    <property type="molecule type" value="Genomic_DNA"/>
</dbReference>
<feature type="compositionally biased region" description="Low complexity" evidence="1">
    <location>
        <begin position="1"/>
        <end position="17"/>
    </location>
</feature>
<dbReference type="HOGENOM" id="CLU_2184534_0_0_1"/>
<organism evidence="3">
    <name type="scientific">Melampsora larici-populina (strain 98AG31 / pathotype 3-4-7)</name>
    <name type="common">Poplar leaf rust fungus</name>
    <dbReference type="NCBI Taxonomy" id="747676"/>
    <lineage>
        <taxon>Eukaryota</taxon>
        <taxon>Fungi</taxon>
        <taxon>Dikarya</taxon>
        <taxon>Basidiomycota</taxon>
        <taxon>Pucciniomycotina</taxon>
        <taxon>Pucciniomycetes</taxon>
        <taxon>Pucciniales</taxon>
        <taxon>Melampsoraceae</taxon>
        <taxon>Melampsora</taxon>
    </lineage>
</organism>
<dbReference type="KEGG" id="mlr:MELLADRAFT_71567"/>
<reference evidence="3" key="1">
    <citation type="journal article" date="2011" name="Proc. Natl. Acad. Sci. U.S.A.">
        <title>Obligate biotrophy features unraveled by the genomic analysis of rust fungi.</title>
        <authorList>
            <person name="Duplessis S."/>
            <person name="Cuomo C.A."/>
            <person name="Lin Y.-C."/>
            <person name="Aerts A."/>
            <person name="Tisserant E."/>
            <person name="Veneault-Fourrey C."/>
            <person name="Joly D.L."/>
            <person name="Hacquard S."/>
            <person name="Amselem J."/>
            <person name="Cantarel B.L."/>
            <person name="Chiu R."/>
            <person name="Coutinho P.M."/>
            <person name="Feau N."/>
            <person name="Field M."/>
            <person name="Frey P."/>
            <person name="Gelhaye E."/>
            <person name="Goldberg J."/>
            <person name="Grabherr M.G."/>
            <person name="Kodira C.D."/>
            <person name="Kohler A."/>
            <person name="Kuees U."/>
            <person name="Lindquist E.A."/>
            <person name="Lucas S.M."/>
            <person name="Mago R."/>
            <person name="Mauceli E."/>
            <person name="Morin E."/>
            <person name="Murat C."/>
            <person name="Pangilinan J.L."/>
            <person name="Park R."/>
            <person name="Pearson M."/>
            <person name="Quesneville H."/>
            <person name="Rouhier N."/>
            <person name="Sakthikumar S."/>
            <person name="Salamov A.A."/>
            <person name="Schmutz J."/>
            <person name="Selles B."/>
            <person name="Shapiro H."/>
            <person name="Tanguay P."/>
            <person name="Tuskan G.A."/>
            <person name="Henrissat B."/>
            <person name="Van de Peer Y."/>
            <person name="Rouze P."/>
            <person name="Ellis J.G."/>
            <person name="Dodds P.N."/>
            <person name="Schein J.E."/>
            <person name="Zhong S."/>
            <person name="Hamelin R.C."/>
            <person name="Grigoriev I.V."/>
            <person name="Szabo L.J."/>
            <person name="Martin F."/>
        </authorList>
    </citation>
    <scope>NUCLEOTIDE SEQUENCE [LARGE SCALE GENOMIC DNA]</scope>
    <source>
        <strain evidence="3">98AG31 / pathotype 3-4-7</strain>
    </source>
</reference>
<dbReference type="AlphaFoldDB" id="F4RHY6"/>
<dbReference type="VEuPathDB" id="FungiDB:MELLADRAFT_71567"/>
<feature type="compositionally biased region" description="Polar residues" evidence="1">
    <location>
        <begin position="18"/>
        <end position="30"/>
    </location>
</feature>
<dbReference type="RefSeq" id="XP_007408813.1">
    <property type="nucleotide sequence ID" value="XM_007408751.1"/>
</dbReference>
<gene>
    <name evidence="2" type="ORF">MELLADRAFT_71567</name>
</gene>
<accession>F4RHY6</accession>
<dbReference type="GeneID" id="18931860"/>
<name>F4RHY6_MELLP</name>
<proteinExistence type="predicted"/>
<evidence type="ECO:0000313" key="2">
    <source>
        <dbReference type="EMBL" id="EGG08048.1"/>
    </source>
</evidence>
<dbReference type="Proteomes" id="UP000001072">
    <property type="component" value="Unassembled WGS sequence"/>
</dbReference>
<dbReference type="InParanoid" id="F4RHY6"/>